<dbReference type="AlphaFoldDB" id="A0A1R4GYB2"/>
<sequence>MRQQGLFKPIIKLATLLLLLLAVLCNSVAQRLAFIEASPQKPLYLEATVSPMGLSDKRLEAEEGEVLQGYRQLVQLSDIQLDSLYNNKSVADVSGLSKLPVTMKVMLQSYQNKDRELNQLAPNQQLRMKLALQPLELKDKTNADEFDEYRWLSSRHATAKAFIVETHYPSIRLATELTLQQKIDVMRYKFREHFLQLMLKRSQQASEANSQIKNSQDEVAVTLSLLTGDRSLISDDMTALYQFGGISHLLAISGTHVLFLSLLCATLVTGLINRFRPSIYYWLPRWQCAFIIAAITAFGYALFAGFDVPALRTACMLLLVGVMRYFLAVPAIFKMLYQF</sequence>
<accession>A0A1R4GYB2</accession>
<keyword evidence="5 6" id="KW-0472">Membrane</keyword>
<dbReference type="OrthoDB" id="9761531at2"/>
<evidence type="ECO:0000256" key="1">
    <source>
        <dbReference type="ARBA" id="ARBA00004651"/>
    </source>
</evidence>
<feature type="domain" description="ComEC/Rec2-related protein" evidence="7">
    <location>
        <begin position="225"/>
        <end position="326"/>
    </location>
</feature>
<gene>
    <name evidence="8" type="ORF">A1232T_01996</name>
</gene>
<dbReference type="STRING" id="1945521.A1232T_01996"/>
<dbReference type="Proteomes" id="UP000188357">
    <property type="component" value="Unassembled WGS sequence"/>
</dbReference>
<keyword evidence="4 6" id="KW-1133">Transmembrane helix</keyword>
<keyword evidence="9" id="KW-1185">Reference proteome</keyword>
<dbReference type="PANTHER" id="PTHR30619">
    <property type="entry name" value="DNA INTERNALIZATION/COMPETENCE PROTEIN COMEC/REC2"/>
    <property type="match status" value="1"/>
</dbReference>
<reference evidence="8 9" key="1">
    <citation type="submission" date="2017-02" db="EMBL/GenBank/DDBJ databases">
        <authorList>
            <person name="Peterson S.W."/>
        </authorList>
    </citation>
    <scope>NUCLEOTIDE SEQUENCE [LARGE SCALE GENOMIC DNA]</scope>
    <source>
        <strain evidence="8">Psychrobacter_piechaudii</strain>
    </source>
</reference>
<organism evidence="8 9">
    <name type="scientific">Psychrobacter piechaudii</name>
    <dbReference type="NCBI Taxonomy" id="1945521"/>
    <lineage>
        <taxon>Bacteria</taxon>
        <taxon>Pseudomonadati</taxon>
        <taxon>Pseudomonadota</taxon>
        <taxon>Gammaproteobacteria</taxon>
        <taxon>Moraxellales</taxon>
        <taxon>Moraxellaceae</taxon>
        <taxon>Psychrobacter</taxon>
    </lineage>
</organism>
<evidence type="ECO:0000259" key="7">
    <source>
        <dbReference type="Pfam" id="PF03772"/>
    </source>
</evidence>
<evidence type="ECO:0000256" key="6">
    <source>
        <dbReference type="SAM" id="Phobius"/>
    </source>
</evidence>
<evidence type="ECO:0000256" key="5">
    <source>
        <dbReference type="ARBA" id="ARBA00023136"/>
    </source>
</evidence>
<feature type="transmembrane region" description="Helical" evidence="6">
    <location>
        <begin position="249"/>
        <end position="272"/>
    </location>
</feature>
<keyword evidence="2" id="KW-1003">Cell membrane</keyword>
<keyword evidence="3 6" id="KW-0812">Transmembrane</keyword>
<dbReference type="GO" id="GO:0005886">
    <property type="term" value="C:plasma membrane"/>
    <property type="evidence" value="ECO:0007669"/>
    <property type="project" value="UniProtKB-SubCell"/>
</dbReference>
<feature type="transmembrane region" description="Helical" evidence="6">
    <location>
        <begin position="284"/>
        <end position="304"/>
    </location>
</feature>
<comment type="subcellular location">
    <subcellularLocation>
        <location evidence="1">Cell membrane</location>
        <topology evidence="1">Multi-pass membrane protein</topology>
    </subcellularLocation>
</comment>
<protein>
    <submittedName>
        <fullName evidence="8">ComEC family competence protein</fullName>
    </submittedName>
</protein>
<name>A0A1R4GYB2_9GAMM</name>
<evidence type="ECO:0000256" key="3">
    <source>
        <dbReference type="ARBA" id="ARBA00022692"/>
    </source>
</evidence>
<dbReference type="RefSeq" id="WP_077451666.1">
    <property type="nucleotide sequence ID" value="NZ_FUGE01000206.1"/>
</dbReference>
<dbReference type="Pfam" id="PF03772">
    <property type="entry name" value="Competence"/>
    <property type="match status" value="1"/>
</dbReference>
<evidence type="ECO:0000256" key="2">
    <source>
        <dbReference type="ARBA" id="ARBA00022475"/>
    </source>
</evidence>
<dbReference type="EMBL" id="FUGE01000206">
    <property type="protein sequence ID" value="SJM72802.1"/>
    <property type="molecule type" value="Genomic_DNA"/>
</dbReference>
<feature type="transmembrane region" description="Helical" evidence="6">
    <location>
        <begin position="310"/>
        <end position="333"/>
    </location>
</feature>
<proteinExistence type="predicted"/>
<evidence type="ECO:0000313" key="9">
    <source>
        <dbReference type="Proteomes" id="UP000188357"/>
    </source>
</evidence>
<dbReference type="PANTHER" id="PTHR30619:SF1">
    <property type="entry name" value="RECOMBINATION PROTEIN 2"/>
    <property type="match status" value="1"/>
</dbReference>
<dbReference type="InterPro" id="IPR052159">
    <property type="entry name" value="Competence_DNA_uptake"/>
</dbReference>
<evidence type="ECO:0000256" key="4">
    <source>
        <dbReference type="ARBA" id="ARBA00022989"/>
    </source>
</evidence>
<dbReference type="InterPro" id="IPR004477">
    <property type="entry name" value="ComEC_N"/>
</dbReference>
<evidence type="ECO:0000313" key="8">
    <source>
        <dbReference type="EMBL" id="SJM72802.1"/>
    </source>
</evidence>